<feature type="compositionally biased region" description="Basic and acidic residues" evidence="1">
    <location>
        <begin position="18"/>
        <end position="27"/>
    </location>
</feature>
<gene>
    <name evidence="2" type="ORF">PRZ48_008820</name>
</gene>
<sequence length="156" mass="18248">MVTSGMRNSVVPRASADVTRREDERGRYHSTMSEHATLMTQDDDYEFQRGDEHQQHDEYQEEDEDEYQQDEEYQREDAVSQKEPAISTSKRSYGTNLHLGRRTLPKRSSAFEYICPYVSYHCHIFLYFFHHRLACNSTPFALQTFAAPAPGIRLCV</sequence>
<accession>A0ABR0EHB5</accession>
<feature type="compositionally biased region" description="Acidic residues" evidence="1">
    <location>
        <begin position="59"/>
        <end position="74"/>
    </location>
</feature>
<evidence type="ECO:0000256" key="1">
    <source>
        <dbReference type="SAM" id="MobiDB-lite"/>
    </source>
</evidence>
<name>A0ABR0EHB5_ZASCE</name>
<reference evidence="2 3" key="1">
    <citation type="journal article" date="2023" name="G3 (Bethesda)">
        <title>A chromosome-level genome assembly of Zasmidium syzygii isolated from banana leaves.</title>
        <authorList>
            <person name="van Westerhoven A.C."/>
            <person name="Mehrabi R."/>
            <person name="Talebi R."/>
            <person name="Steentjes M.B.F."/>
            <person name="Corcolon B."/>
            <person name="Chong P.A."/>
            <person name="Kema G.H.J."/>
            <person name="Seidl M.F."/>
        </authorList>
    </citation>
    <scope>NUCLEOTIDE SEQUENCE [LARGE SCALE GENOMIC DNA]</scope>
    <source>
        <strain evidence="2 3">P124</strain>
    </source>
</reference>
<evidence type="ECO:0000313" key="2">
    <source>
        <dbReference type="EMBL" id="KAK4500631.1"/>
    </source>
</evidence>
<feature type="compositionally biased region" description="Basic and acidic residues" evidence="1">
    <location>
        <begin position="46"/>
        <end position="58"/>
    </location>
</feature>
<organism evidence="2 3">
    <name type="scientific">Zasmidium cellare</name>
    <name type="common">Wine cellar mold</name>
    <name type="synonym">Racodium cellare</name>
    <dbReference type="NCBI Taxonomy" id="395010"/>
    <lineage>
        <taxon>Eukaryota</taxon>
        <taxon>Fungi</taxon>
        <taxon>Dikarya</taxon>
        <taxon>Ascomycota</taxon>
        <taxon>Pezizomycotina</taxon>
        <taxon>Dothideomycetes</taxon>
        <taxon>Dothideomycetidae</taxon>
        <taxon>Mycosphaerellales</taxon>
        <taxon>Mycosphaerellaceae</taxon>
        <taxon>Zasmidium</taxon>
    </lineage>
</organism>
<feature type="region of interest" description="Disordered" evidence="1">
    <location>
        <begin position="1"/>
        <end position="92"/>
    </location>
</feature>
<comment type="caution">
    <text evidence="2">The sequence shown here is derived from an EMBL/GenBank/DDBJ whole genome shotgun (WGS) entry which is preliminary data.</text>
</comment>
<evidence type="ECO:0000313" key="3">
    <source>
        <dbReference type="Proteomes" id="UP001305779"/>
    </source>
</evidence>
<keyword evidence="3" id="KW-1185">Reference proteome</keyword>
<dbReference type="EMBL" id="JAXOVC010000006">
    <property type="protein sequence ID" value="KAK4500631.1"/>
    <property type="molecule type" value="Genomic_DNA"/>
</dbReference>
<feature type="compositionally biased region" description="Polar residues" evidence="1">
    <location>
        <begin position="30"/>
        <end position="40"/>
    </location>
</feature>
<protein>
    <submittedName>
        <fullName evidence="2">Uncharacterized protein</fullName>
    </submittedName>
</protein>
<proteinExistence type="predicted"/>
<dbReference type="Proteomes" id="UP001305779">
    <property type="component" value="Unassembled WGS sequence"/>
</dbReference>